<dbReference type="OrthoDB" id="4966929at2"/>
<evidence type="ECO:0000313" key="3">
    <source>
        <dbReference type="Proteomes" id="UP000286208"/>
    </source>
</evidence>
<feature type="compositionally biased region" description="Basic and acidic residues" evidence="1">
    <location>
        <begin position="125"/>
        <end position="145"/>
    </location>
</feature>
<dbReference type="AlphaFoldDB" id="A0A3S3BTW0"/>
<feature type="compositionally biased region" description="Low complexity" evidence="1">
    <location>
        <begin position="192"/>
        <end position="203"/>
    </location>
</feature>
<name>A0A3S3BTW0_9NOCA</name>
<feature type="compositionally biased region" description="Low complexity" evidence="1">
    <location>
        <begin position="171"/>
        <end position="182"/>
    </location>
</feature>
<dbReference type="Proteomes" id="UP000286208">
    <property type="component" value="Unassembled WGS sequence"/>
</dbReference>
<organism evidence="2 3">
    <name type="scientific">Prescottella agglutinans</name>
    <dbReference type="NCBI Taxonomy" id="1644129"/>
    <lineage>
        <taxon>Bacteria</taxon>
        <taxon>Bacillati</taxon>
        <taxon>Actinomycetota</taxon>
        <taxon>Actinomycetes</taxon>
        <taxon>Mycobacteriales</taxon>
        <taxon>Nocardiaceae</taxon>
        <taxon>Prescottella</taxon>
    </lineage>
</organism>
<feature type="compositionally biased region" description="Acidic residues" evidence="1">
    <location>
        <begin position="110"/>
        <end position="124"/>
    </location>
</feature>
<reference evidence="2 3" key="1">
    <citation type="submission" date="2018-11" db="EMBL/GenBank/DDBJ databases">
        <title>Rhodococcus spongicola sp. nov. and Rhodococcus xishaensis sp. nov. from marine sponges.</title>
        <authorList>
            <person name="Li L."/>
            <person name="Lin H.W."/>
        </authorList>
    </citation>
    <scope>NUCLEOTIDE SEQUENCE [LARGE SCALE GENOMIC DNA]</scope>
    <source>
        <strain evidence="2 3">CCTCC AB2014297</strain>
    </source>
</reference>
<gene>
    <name evidence="2" type="ORF">EGT67_13535</name>
</gene>
<dbReference type="EMBL" id="RKLP01000006">
    <property type="protein sequence ID" value="RVW09161.1"/>
    <property type="molecule type" value="Genomic_DNA"/>
</dbReference>
<keyword evidence="3" id="KW-1185">Reference proteome</keyword>
<feature type="compositionally biased region" description="Basic and acidic residues" evidence="1">
    <location>
        <begin position="152"/>
        <end position="166"/>
    </location>
</feature>
<sequence length="211" mass="22261">MKGGMRVALAVAAGYFLGRTRKMKAALMLAGAGATGRLPSSSQGLVREGVKRLGNSAEVSKLAESLRGELVDAAKHAAVAAASNRIDALTDRIEGVTEGVTKGVTGVLAPEEEHEDTEASEAEDDSARDKGTASEERPKKSTAADRDDEDRAGEHHDGDGHTEAPRRRSTSTRARSTRSSSPRTRKAAQPKTRTTSRSASSDDAPVRRTGR</sequence>
<evidence type="ECO:0000313" key="2">
    <source>
        <dbReference type="EMBL" id="RVW09161.1"/>
    </source>
</evidence>
<accession>A0A3S3BTW0</accession>
<comment type="caution">
    <text evidence="2">The sequence shown here is derived from an EMBL/GenBank/DDBJ whole genome shotgun (WGS) entry which is preliminary data.</text>
</comment>
<protein>
    <submittedName>
        <fullName evidence="2">Uncharacterized protein</fullName>
    </submittedName>
</protein>
<evidence type="ECO:0000256" key="1">
    <source>
        <dbReference type="SAM" id="MobiDB-lite"/>
    </source>
</evidence>
<proteinExistence type="predicted"/>
<feature type="region of interest" description="Disordered" evidence="1">
    <location>
        <begin position="101"/>
        <end position="211"/>
    </location>
</feature>